<reference evidence="2 3" key="1">
    <citation type="submission" date="2017-02" db="EMBL/GenBank/DDBJ databases">
        <authorList>
            <person name="Peterson S.W."/>
        </authorList>
    </citation>
    <scope>NUCLEOTIDE SEQUENCE [LARGE SCALE GENOMIC DNA]</scope>
    <source>
        <strain evidence="2 3">DSM 22323</strain>
    </source>
</reference>
<dbReference type="InterPro" id="IPR016181">
    <property type="entry name" value="Acyl_CoA_acyltransferase"/>
</dbReference>
<dbReference type="SUPFAM" id="SSF55729">
    <property type="entry name" value="Acyl-CoA N-acyltransferases (Nat)"/>
    <property type="match status" value="1"/>
</dbReference>
<dbReference type="GO" id="GO:0016747">
    <property type="term" value="F:acyltransferase activity, transferring groups other than amino-acyl groups"/>
    <property type="evidence" value="ECO:0007669"/>
    <property type="project" value="InterPro"/>
</dbReference>
<evidence type="ECO:0000313" key="3">
    <source>
        <dbReference type="Proteomes" id="UP000191112"/>
    </source>
</evidence>
<dbReference type="Proteomes" id="UP000191112">
    <property type="component" value="Unassembled WGS sequence"/>
</dbReference>
<accession>A0A1T5ET68</accession>
<organism evidence="2 3">
    <name type="scientific">Soonwooa buanensis</name>
    <dbReference type="NCBI Taxonomy" id="619805"/>
    <lineage>
        <taxon>Bacteria</taxon>
        <taxon>Pseudomonadati</taxon>
        <taxon>Bacteroidota</taxon>
        <taxon>Flavobacteriia</taxon>
        <taxon>Flavobacteriales</taxon>
        <taxon>Weeksellaceae</taxon>
        <taxon>Chryseobacterium group</taxon>
        <taxon>Soonwooa</taxon>
    </lineage>
</organism>
<dbReference type="EMBL" id="FUYZ01000004">
    <property type="protein sequence ID" value="SKB87122.1"/>
    <property type="molecule type" value="Genomic_DNA"/>
</dbReference>
<dbReference type="AlphaFoldDB" id="A0A1T5ET68"/>
<feature type="domain" description="N-acetyltransferase" evidence="1">
    <location>
        <begin position="9"/>
        <end position="159"/>
    </location>
</feature>
<keyword evidence="2" id="KW-0808">Transferase</keyword>
<name>A0A1T5ET68_9FLAO</name>
<keyword evidence="3" id="KW-1185">Reference proteome</keyword>
<dbReference type="Gene3D" id="3.40.630.30">
    <property type="match status" value="1"/>
</dbReference>
<sequence length="160" mass="18568">MSPYTLDDAPVVFVQRSSHEVMQYIKRAPYTDISQAVDFINMNFEQFQNDQSITWALRYEDGGELLGSICLWQFSEDRKTAEVGYDLRHELHGKGLMSEAMKAVIDYAFNVLKLNQIEAFTSFKNKSSIALLERFNFELNETRKDDGNEDNLIFELKANF</sequence>
<dbReference type="PANTHER" id="PTHR43792">
    <property type="entry name" value="GNAT FAMILY, PUTATIVE (AFU_ORTHOLOGUE AFUA_3G00765)-RELATED-RELATED"/>
    <property type="match status" value="1"/>
</dbReference>
<dbReference type="InterPro" id="IPR000182">
    <property type="entry name" value="GNAT_dom"/>
</dbReference>
<evidence type="ECO:0000259" key="1">
    <source>
        <dbReference type="PROSITE" id="PS51186"/>
    </source>
</evidence>
<gene>
    <name evidence="2" type="ORF">SAMN05660477_01538</name>
</gene>
<dbReference type="STRING" id="619805.SAMN05660477_01538"/>
<protein>
    <submittedName>
        <fullName evidence="2">Ribosomal-protein-alanine N-acetyltransferase</fullName>
    </submittedName>
</protein>
<dbReference type="Pfam" id="PF13302">
    <property type="entry name" value="Acetyltransf_3"/>
    <property type="match status" value="1"/>
</dbReference>
<proteinExistence type="predicted"/>
<evidence type="ECO:0000313" key="2">
    <source>
        <dbReference type="EMBL" id="SKB87122.1"/>
    </source>
</evidence>
<dbReference type="InterPro" id="IPR051531">
    <property type="entry name" value="N-acetyltransferase"/>
</dbReference>
<dbReference type="PROSITE" id="PS51186">
    <property type="entry name" value="GNAT"/>
    <property type="match status" value="1"/>
</dbReference>